<comment type="caution">
    <text evidence="2">The sequence shown here is derived from an EMBL/GenBank/DDBJ whole genome shotgun (WGS) entry which is preliminary data.</text>
</comment>
<dbReference type="PANTHER" id="PTHR14499">
    <property type="entry name" value="POTASSIUM CHANNEL TETRAMERIZATION DOMAIN-CONTAINING"/>
    <property type="match status" value="1"/>
</dbReference>
<dbReference type="Pfam" id="PF02214">
    <property type="entry name" value="BTB_2"/>
    <property type="match status" value="1"/>
</dbReference>
<dbReference type="PANTHER" id="PTHR14499:SF136">
    <property type="entry name" value="GH08630P"/>
    <property type="match status" value="1"/>
</dbReference>
<organism evidence="2 3">
    <name type="scientific">Jimgerdemannia flammicorona</name>
    <dbReference type="NCBI Taxonomy" id="994334"/>
    <lineage>
        <taxon>Eukaryota</taxon>
        <taxon>Fungi</taxon>
        <taxon>Fungi incertae sedis</taxon>
        <taxon>Mucoromycota</taxon>
        <taxon>Mucoromycotina</taxon>
        <taxon>Endogonomycetes</taxon>
        <taxon>Endogonales</taxon>
        <taxon>Endogonaceae</taxon>
        <taxon>Jimgerdemannia</taxon>
    </lineage>
</organism>
<evidence type="ECO:0000313" key="2">
    <source>
        <dbReference type="EMBL" id="RUS32357.1"/>
    </source>
</evidence>
<keyword evidence="3" id="KW-1185">Reference proteome</keyword>
<sequence>MSDRVVLNVGGRRFVTFLSTLRQFPDTVLGTMFAEDNMPMAKTVDPQEYFFDRNGDVFAVIIEFYRNGGRLFLPDKWEKFTREMLAAELDYFQIPHDSSLLPNQPGPPTDSLKPPTDSLEHLASTLPASKRYLSDLRSLCLTRAHRIMRLYGNFLLRLFWLGIEFSHSRGPTEIGPKMRLDLKFSEDGAGPIFLQTASLNLTRRYYGDRSPGSQELLARVPSEEWQEVDWSALISFLEMEPETSRESPYLRGKEEGVLKWVRDEFVLALAKAMGDAQALQNILVDRTSNHRCVVRIEINGDRFQ</sequence>
<dbReference type="InterPro" id="IPR011333">
    <property type="entry name" value="SKP1/BTB/POZ_sf"/>
</dbReference>
<dbReference type="PRINTS" id="PR00169">
    <property type="entry name" value="KCHANNEL"/>
</dbReference>
<dbReference type="EMBL" id="RBNJ01002120">
    <property type="protein sequence ID" value="RUS32357.1"/>
    <property type="molecule type" value="Genomic_DNA"/>
</dbReference>
<evidence type="ECO:0000313" key="3">
    <source>
        <dbReference type="Proteomes" id="UP000274822"/>
    </source>
</evidence>
<name>A0A433QRI0_9FUNG</name>
<dbReference type="SMART" id="SM00225">
    <property type="entry name" value="BTB"/>
    <property type="match status" value="1"/>
</dbReference>
<reference evidence="2 3" key="1">
    <citation type="journal article" date="2018" name="New Phytol.">
        <title>Phylogenomics of Endogonaceae and evolution of mycorrhizas within Mucoromycota.</title>
        <authorList>
            <person name="Chang Y."/>
            <person name="Desiro A."/>
            <person name="Na H."/>
            <person name="Sandor L."/>
            <person name="Lipzen A."/>
            <person name="Clum A."/>
            <person name="Barry K."/>
            <person name="Grigoriev I.V."/>
            <person name="Martin F.M."/>
            <person name="Stajich J.E."/>
            <person name="Smith M.E."/>
            <person name="Bonito G."/>
            <person name="Spatafora J.W."/>
        </authorList>
    </citation>
    <scope>NUCLEOTIDE SEQUENCE [LARGE SCALE GENOMIC DNA]</scope>
    <source>
        <strain evidence="2 3">AD002</strain>
    </source>
</reference>
<accession>A0A433QRI0</accession>
<gene>
    <name evidence="2" type="ORF">BC938DRAFT_475617</name>
</gene>
<dbReference type="SUPFAM" id="SSF54695">
    <property type="entry name" value="POZ domain"/>
    <property type="match status" value="1"/>
</dbReference>
<dbReference type="Proteomes" id="UP000274822">
    <property type="component" value="Unassembled WGS sequence"/>
</dbReference>
<dbReference type="Gene3D" id="3.30.710.10">
    <property type="entry name" value="Potassium Channel Kv1.1, Chain A"/>
    <property type="match status" value="1"/>
</dbReference>
<dbReference type="AlphaFoldDB" id="A0A433QRI0"/>
<dbReference type="CDD" id="cd18316">
    <property type="entry name" value="BTB_POZ_KCTD-like"/>
    <property type="match status" value="1"/>
</dbReference>
<dbReference type="InterPro" id="IPR000210">
    <property type="entry name" value="BTB/POZ_dom"/>
</dbReference>
<dbReference type="GO" id="GO:0051260">
    <property type="term" value="P:protein homooligomerization"/>
    <property type="evidence" value="ECO:0007669"/>
    <property type="project" value="InterPro"/>
</dbReference>
<dbReference type="InterPro" id="IPR003131">
    <property type="entry name" value="T1-type_BTB"/>
</dbReference>
<evidence type="ECO:0000259" key="1">
    <source>
        <dbReference type="SMART" id="SM00225"/>
    </source>
</evidence>
<protein>
    <submittedName>
        <fullName evidence="2">BTB/POZ protein</fullName>
    </submittedName>
</protein>
<feature type="domain" description="BTB" evidence="1">
    <location>
        <begin position="3"/>
        <end position="109"/>
    </location>
</feature>
<proteinExistence type="predicted"/>